<dbReference type="PANTHER" id="PTHR23150:SF19">
    <property type="entry name" value="FORMYLGLYCINE-GENERATING ENZYME"/>
    <property type="match status" value="1"/>
</dbReference>
<dbReference type="InterPro" id="IPR005532">
    <property type="entry name" value="SUMF_dom"/>
</dbReference>
<dbReference type="InterPro" id="IPR016187">
    <property type="entry name" value="CTDL_fold"/>
</dbReference>
<dbReference type="Gene3D" id="3.90.1580.10">
    <property type="entry name" value="paralog of FGE (formylglycine-generating enzyme)"/>
    <property type="match status" value="1"/>
</dbReference>
<sequence>MQTIEAGSVTIADRRTERSWTVEVAPFLLSPLQVTRRAIGGAYGVAVAGAESGDDLLPATSISWFDAVRFCNRASELEGLQPVYAIAGEATALAESGVGLGLESTDAGTGTGASGSGSGSGTGVVNVGRGEASSAEAGGGGSSDDTGSGAVVWDRAADGYRLPTEAEWEYACRAGTTGPRYGELDEIAWYRDNSGERLHRGGEKAPNAWGLHDMIGNVWEWCWDVYDAEIYRDYRVIKGGGWFDEHWSCRAGVRRRTMPTLRIDDLGFRLARNLPR</sequence>
<organism evidence="3 4">
    <name type="scientific">Glycomyces tritici</name>
    <dbReference type="NCBI Taxonomy" id="2665176"/>
    <lineage>
        <taxon>Bacteria</taxon>
        <taxon>Bacillati</taxon>
        <taxon>Actinomycetota</taxon>
        <taxon>Actinomycetes</taxon>
        <taxon>Glycomycetales</taxon>
        <taxon>Glycomycetaceae</taxon>
        <taxon>Glycomyces</taxon>
    </lineage>
</organism>
<keyword evidence="4" id="KW-1185">Reference proteome</keyword>
<evidence type="ECO:0000313" key="4">
    <source>
        <dbReference type="Proteomes" id="UP001171902"/>
    </source>
</evidence>
<accession>A0ABT7YYX6</accession>
<reference evidence="3" key="1">
    <citation type="submission" date="2023-06" db="EMBL/GenBank/DDBJ databases">
        <title>Gycomyces niveus sp.nov., a novel actinomycete isolated from soil in Shouguang.</title>
        <authorList>
            <person name="Yang X."/>
            <person name="Zhao J."/>
        </authorList>
    </citation>
    <scope>NUCLEOTIDE SEQUENCE</scope>
    <source>
        <strain evidence="3">NEAU C2</strain>
    </source>
</reference>
<dbReference type="RefSeq" id="WP_289960150.1">
    <property type="nucleotide sequence ID" value="NZ_JAUEMJ010000017.1"/>
</dbReference>
<evidence type="ECO:0000259" key="2">
    <source>
        <dbReference type="Pfam" id="PF03781"/>
    </source>
</evidence>
<dbReference type="EMBL" id="JAUEMJ010000017">
    <property type="protein sequence ID" value="MDN3243840.1"/>
    <property type="molecule type" value="Genomic_DNA"/>
</dbReference>
<feature type="compositionally biased region" description="Gly residues" evidence="1">
    <location>
        <begin position="109"/>
        <end position="122"/>
    </location>
</feature>
<dbReference type="PANTHER" id="PTHR23150">
    <property type="entry name" value="SULFATASE MODIFYING FACTOR 1, 2"/>
    <property type="match status" value="1"/>
</dbReference>
<feature type="region of interest" description="Disordered" evidence="1">
    <location>
        <begin position="104"/>
        <end position="148"/>
    </location>
</feature>
<comment type="caution">
    <text evidence="3">The sequence shown here is derived from an EMBL/GenBank/DDBJ whole genome shotgun (WGS) entry which is preliminary data.</text>
</comment>
<dbReference type="InterPro" id="IPR051043">
    <property type="entry name" value="Sulfatase_Mod_Factor_Kinase"/>
</dbReference>
<evidence type="ECO:0000256" key="1">
    <source>
        <dbReference type="SAM" id="MobiDB-lite"/>
    </source>
</evidence>
<dbReference type="Pfam" id="PF03781">
    <property type="entry name" value="FGE-sulfatase"/>
    <property type="match status" value="1"/>
</dbReference>
<proteinExistence type="predicted"/>
<name>A0ABT7YYX6_9ACTN</name>
<feature type="domain" description="Sulfatase-modifying factor enzyme-like" evidence="2">
    <location>
        <begin position="52"/>
        <end position="272"/>
    </location>
</feature>
<dbReference type="Proteomes" id="UP001171902">
    <property type="component" value="Unassembled WGS sequence"/>
</dbReference>
<protein>
    <submittedName>
        <fullName evidence="3">Formylglycine-generating enzyme family protein</fullName>
    </submittedName>
</protein>
<gene>
    <name evidence="3" type="ORF">QWI33_29285</name>
</gene>
<dbReference type="InterPro" id="IPR042095">
    <property type="entry name" value="SUMF_sf"/>
</dbReference>
<evidence type="ECO:0000313" key="3">
    <source>
        <dbReference type="EMBL" id="MDN3243840.1"/>
    </source>
</evidence>
<dbReference type="SUPFAM" id="SSF56436">
    <property type="entry name" value="C-type lectin-like"/>
    <property type="match status" value="1"/>
</dbReference>